<feature type="region of interest" description="Disordered" evidence="1">
    <location>
        <begin position="328"/>
        <end position="350"/>
    </location>
</feature>
<gene>
    <name evidence="2" type="ORF">UFOPK2761_01631</name>
</gene>
<dbReference type="InterPro" id="IPR027417">
    <property type="entry name" value="P-loop_NTPase"/>
</dbReference>
<name>A0A6J6TDP8_9ZZZZ</name>
<accession>A0A6J6TDP8</accession>
<dbReference type="SUPFAM" id="SSF52540">
    <property type="entry name" value="P-loop containing nucleoside triphosphate hydrolases"/>
    <property type="match status" value="1"/>
</dbReference>
<protein>
    <submittedName>
        <fullName evidence="2">Unannotated protein</fullName>
    </submittedName>
</protein>
<dbReference type="EMBL" id="CAEZYQ010000011">
    <property type="protein sequence ID" value="CAB4745532.1"/>
    <property type="molecule type" value="Genomic_DNA"/>
</dbReference>
<evidence type="ECO:0000313" key="2">
    <source>
        <dbReference type="EMBL" id="CAB4745532.1"/>
    </source>
</evidence>
<sequence length="381" mass="40172">MRMDGPGQWHDGRVRVVVHVGLTKTGTTHLQALLAAHREPLLAAGWLYPDLGPGTHFRAAADVRRSAHLLGLDPSRVDGAWSALCAEARRHVEGTGGDVVLGHEVLAGATTEQAVAALAHLDGLDVHVVVTARDLGRQAVAHWQERVKLGDTRSFATFEAEELRADSGRDAGPDAGGVRPRFWHGQDLADTLARWTAGGATGHLVVGPAPGAPREELWRRFAEGVGLPTGPDGPVDPALPVAGNPSLGAPEVALVREVNRLLAADEPPMSTEVHHRVVKRGWAEQELAARSSTPPRTPADLGPLLAAATHAWLGEVASAGHLVHGDPTDLDPVLAGPDDPPPDVPWPADVDPAAVADVLRARAAGPAARRSRLPCRRSRPH</sequence>
<evidence type="ECO:0000256" key="1">
    <source>
        <dbReference type="SAM" id="MobiDB-lite"/>
    </source>
</evidence>
<reference evidence="2" key="1">
    <citation type="submission" date="2020-05" db="EMBL/GenBank/DDBJ databases">
        <authorList>
            <person name="Chiriac C."/>
            <person name="Salcher M."/>
            <person name="Ghai R."/>
            <person name="Kavagutti S V."/>
        </authorList>
    </citation>
    <scope>NUCLEOTIDE SEQUENCE</scope>
</reference>
<dbReference type="AlphaFoldDB" id="A0A6J6TDP8"/>
<organism evidence="2">
    <name type="scientific">freshwater metagenome</name>
    <dbReference type="NCBI Taxonomy" id="449393"/>
    <lineage>
        <taxon>unclassified sequences</taxon>
        <taxon>metagenomes</taxon>
        <taxon>ecological metagenomes</taxon>
    </lineage>
</organism>
<proteinExistence type="predicted"/>